<evidence type="ECO:0000256" key="2">
    <source>
        <dbReference type="RuleBase" id="RU049442"/>
    </source>
</evidence>
<gene>
    <name evidence="5" type="ORF">JRQ81_015230</name>
</gene>
<dbReference type="OrthoDB" id="8909943at2759"/>
<sequence>MSCEATVHLTFPAFVLLGFLAEIVLLYPVVSRTNGTLLDRGWESLLSRSLAEMSGEKSEVNWEADYLLGIRRQRRLYCNVGIGFHLQIFPDGQISGVHAENQYSLLEISTVDRGVVSLFGIRSYLFIAMNNKGRLYGTATFQEECKFKETLLPNNYNAYESFMYKDCSEEVRKGSSSTFLDWCTASKSCAKKEMEVCGWKAAPAFPAASPLLNPSWGNTDSLLHLYTSTARHSFHLQINSNGHVDGSPYQTVYSALMIKSEGAGYVVINGVKSGRYLCMDMSGNVFGSHHFSYDDCTFRHWTLENGYDVYQSPKYNYLVSLGKAKQPLFPSMNPPPYSQFLARRNEIPLFQFNTPKPHKHSRGANADPLHSIISSGSVSKENLSSQHFIYHSLGSSNTEDEDPNGVILHGRFQSPRINK</sequence>
<evidence type="ECO:0000256" key="1">
    <source>
        <dbReference type="ARBA" id="ARBA00007936"/>
    </source>
</evidence>
<keyword evidence="4" id="KW-0472">Membrane</keyword>
<proteinExistence type="inferred from homology"/>
<dbReference type="GO" id="GO:0008083">
    <property type="term" value="F:growth factor activity"/>
    <property type="evidence" value="ECO:0007669"/>
    <property type="project" value="InterPro"/>
</dbReference>
<accession>A0A9Q0XWU7</accession>
<keyword evidence="4" id="KW-0812">Transmembrane</keyword>
<dbReference type="PANTHER" id="PTHR11486">
    <property type="entry name" value="FIBROBLAST GROWTH FACTOR"/>
    <property type="match status" value="1"/>
</dbReference>
<dbReference type="EMBL" id="JAPFRF010000006">
    <property type="protein sequence ID" value="KAJ7329056.1"/>
    <property type="molecule type" value="Genomic_DNA"/>
</dbReference>
<reference evidence="5" key="1">
    <citation type="journal article" date="2023" name="DNA Res.">
        <title>Chromosome-level genome assembly of Phrynocephalus forsythii using third-generation DNA sequencing and Hi-C analysis.</title>
        <authorList>
            <person name="Qi Y."/>
            <person name="Zhao W."/>
            <person name="Zhao Y."/>
            <person name="Niu C."/>
            <person name="Cao S."/>
            <person name="Zhang Y."/>
        </authorList>
    </citation>
    <scope>NUCLEOTIDE SEQUENCE</scope>
    <source>
        <tissue evidence="5">Muscle</tissue>
    </source>
</reference>
<feature type="transmembrane region" description="Helical" evidence="4">
    <location>
        <begin position="6"/>
        <end position="30"/>
    </location>
</feature>
<dbReference type="Proteomes" id="UP001142489">
    <property type="component" value="Unassembled WGS sequence"/>
</dbReference>
<evidence type="ECO:0000313" key="5">
    <source>
        <dbReference type="EMBL" id="KAJ7329056.1"/>
    </source>
</evidence>
<comment type="similarity">
    <text evidence="1 2">Belongs to the heparin-binding growth factors family.</text>
</comment>
<keyword evidence="4" id="KW-1133">Transmembrane helix</keyword>
<dbReference type="SMART" id="SM00442">
    <property type="entry name" value="FGF"/>
    <property type="match status" value="2"/>
</dbReference>
<feature type="region of interest" description="Disordered" evidence="3">
    <location>
        <begin position="395"/>
        <end position="419"/>
    </location>
</feature>
<protein>
    <recommendedName>
        <fullName evidence="2">Fibroblast growth factor</fullName>
        <shortName evidence="2">FGF</shortName>
    </recommendedName>
</protein>
<dbReference type="PRINTS" id="PR00263">
    <property type="entry name" value="HBGFFGF"/>
</dbReference>
<name>A0A9Q0XWU7_9SAUR</name>
<dbReference type="InterPro" id="IPR002209">
    <property type="entry name" value="Fibroblast_GF_fam"/>
</dbReference>
<dbReference type="Pfam" id="PF00167">
    <property type="entry name" value="FGF"/>
    <property type="match status" value="2"/>
</dbReference>
<dbReference type="PROSITE" id="PS00247">
    <property type="entry name" value="HBGF_FGF"/>
    <property type="match status" value="1"/>
</dbReference>
<dbReference type="SUPFAM" id="SSF50353">
    <property type="entry name" value="Cytokine"/>
    <property type="match status" value="2"/>
</dbReference>
<evidence type="ECO:0000313" key="6">
    <source>
        <dbReference type="Proteomes" id="UP001142489"/>
    </source>
</evidence>
<evidence type="ECO:0000256" key="3">
    <source>
        <dbReference type="SAM" id="MobiDB-lite"/>
    </source>
</evidence>
<dbReference type="PRINTS" id="PR00262">
    <property type="entry name" value="IL1HBGF"/>
</dbReference>
<dbReference type="AlphaFoldDB" id="A0A9Q0XWU7"/>
<dbReference type="InterPro" id="IPR008996">
    <property type="entry name" value="IL1/FGF"/>
</dbReference>
<comment type="caution">
    <text evidence="5">The sequence shown here is derived from an EMBL/GenBank/DDBJ whole genome shotgun (WGS) entry which is preliminary data.</text>
</comment>
<dbReference type="Gene3D" id="2.80.10.50">
    <property type="match status" value="2"/>
</dbReference>
<keyword evidence="6" id="KW-1185">Reference proteome</keyword>
<organism evidence="5 6">
    <name type="scientific">Phrynocephalus forsythii</name>
    <dbReference type="NCBI Taxonomy" id="171643"/>
    <lineage>
        <taxon>Eukaryota</taxon>
        <taxon>Metazoa</taxon>
        <taxon>Chordata</taxon>
        <taxon>Craniata</taxon>
        <taxon>Vertebrata</taxon>
        <taxon>Euteleostomi</taxon>
        <taxon>Lepidosauria</taxon>
        <taxon>Squamata</taxon>
        <taxon>Bifurcata</taxon>
        <taxon>Unidentata</taxon>
        <taxon>Episquamata</taxon>
        <taxon>Toxicofera</taxon>
        <taxon>Iguania</taxon>
        <taxon>Acrodonta</taxon>
        <taxon>Agamidae</taxon>
        <taxon>Agaminae</taxon>
        <taxon>Phrynocephalus</taxon>
    </lineage>
</organism>
<evidence type="ECO:0000256" key="4">
    <source>
        <dbReference type="SAM" id="Phobius"/>
    </source>
</evidence>